<dbReference type="AlphaFoldDB" id="A0A7R7VJ20"/>
<evidence type="ECO:0000313" key="2">
    <source>
        <dbReference type="Proteomes" id="UP000637239"/>
    </source>
</evidence>
<gene>
    <name evidence="1" type="ORF">ACHE_21059S</name>
</gene>
<dbReference type="Pfam" id="PF12311">
    <property type="entry name" value="DUF3632"/>
    <property type="match status" value="1"/>
</dbReference>
<proteinExistence type="predicted"/>
<dbReference type="InterPro" id="IPR022085">
    <property type="entry name" value="OpdG"/>
</dbReference>
<accession>A0A7R7VJ20</accession>
<dbReference type="EMBL" id="AP024417">
    <property type="protein sequence ID" value="BCR85601.1"/>
    <property type="molecule type" value="Genomic_DNA"/>
</dbReference>
<organism evidence="1 2">
    <name type="scientific">Aspergillus chevalieri</name>
    <name type="common">Eurotium chevalieri</name>
    <dbReference type="NCBI Taxonomy" id="182096"/>
    <lineage>
        <taxon>Eukaryota</taxon>
        <taxon>Fungi</taxon>
        <taxon>Dikarya</taxon>
        <taxon>Ascomycota</taxon>
        <taxon>Pezizomycotina</taxon>
        <taxon>Eurotiomycetes</taxon>
        <taxon>Eurotiomycetidae</taxon>
        <taxon>Eurotiales</taxon>
        <taxon>Aspergillaceae</taxon>
        <taxon>Aspergillus</taxon>
        <taxon>Aspergillus subgen. Aspergillus</taxon>
    </lineage>
</organism>
<evidence type="ECO:0000313" key="1">
    <source>
        <dbReference type="EMBL" id="BCR85601.1"/>
    </source>
</evidence>
<dbReference type="RefSeq" id="XP_043134123.1">
    <property type="nucleotide sequence ID" value="XM_043285431.1"/>
</dbReference>
<dbReference type="GeneID" id="66979960"/>
<reference evidence="1" key="2">
    <citation type="submission" date="2021-02" db="EMBL/GenBank/DDBJ databases">
        <title>Aspergillus chevalieri M1 genome sequence.</title>
        <authorList>
            <person name="Kadooka C."/>
            <person name="Mori K."/>
            <person name="Futagami T."/>
        </authorList>
    </citation>
    <scope>NUCLEOTIDE SEQUENCE</scope>
    <source>
        <strain evidence="1">M1</strain>
    </source>
</reference>
<dbReference type="KEGG" id="ache:ACHE_21059S"/>
<dbReference type="PANTHER" id="PTHR38797">
    <property type="entry name" value="NUCLEAR PORE COMPLEX PROTEIN NUP85-RELATED"/>
    <property type="match status" value="1"/>
</dbReference>
<dbReference type="InterPro" id="IPR053204">
    <property type="entry name" value="Oxopyrrolidines_Biosynth-assoc"/>
</dbReference>
<dbReference type="Proteomes" id="UP000637239">
    <property type="component" value="Chromosome 2"/>
</dbReference>
<keyword evidence="2" id="KW-1185">Reference proteome</keyword>
<dbReference type="PANTHER" id="PTHR38797:SF6">
    <property type="match status" value="1"/>
</dbReference>
<reference evidence="1" key="1">
    <citation type="submission" date="2021-01" db="EMBL/GenBank/DDBJ databases">
        <authorList>
            <consortium name="Aspergillus chevalieri M1 genome sequencing consortium"/>
            <person name="Kazuki M."/>
            <person name="Futagami T."/>
        </authorList>
    </citation>
    <scope>NUCLEOTIDE SEQUENCE</scope>
    <source>
        <strain evidence="1">M1</strain>
    </source>
</reference>
<name>A0A7R7VJ20_ASPCH</name>
<sequence length="250" mass="28737">MENHDPLKEIVNPQQYKIIKDLVHNPDATVDNALQQIVDLILTAHATPNEEEYFTPGNVDYYTSLGLMNLVQDLEPTKHRKLVEFLYGLQKRTARDPSSGEPFRTQGNIFWTDLPSCGYTELEIWQEFGGGYKDPGTLKLRNEQRQRWLKLTAFIAQFNQAADVSYEPPLDQGYNIHPLDRPHRAVQTFQLVLENDDAPMHRLAKTATMEATCIWSIYSADRLWKMSDMVGLTVWTLDWGWGVRVSRIGG</sequence>
<protein>
    <submittedName>
        <fullName evidence="1">Uncharacterized protein</fullName>
    </submittedName>
</protein>